<dbReference type="InterPro" id="IPR014755">
    <property type="entry name" value="Cu-Rt/internalin_Ig-like"/>
</dbReference>
<dbReference type="Proteomes" id="UP000030014">
    <property type="component" value="Unassembled WGS sequence"/>
</dbReference>
<sequence length="313" mass="35824">MNKRLYVVKNTAKILALSSLLIFKPCYSYASENIQEVDAHKEWTIRFNRIIDPYSVYNNIVVKDSRGNILSEPKFTILENGQVVKLQYFNEIYRNSEVYTLTVTNNIKDLKGRKLAHSKFIKFRVKNALDNDSEYVDISECTQKVPIMGQSKLLSKNMAEYVLKHNKNPKLSINIYDLANIFLEEGKCEGVRGDIAFCQSIKETGFFKYGGQVLPEQNNYAGIGALNNTKVGKGAWFKSAKEGVRAQIQHLKGYATREKLNNMCIDPRYNILKEVGILGIAPNWQNLNGRWAVPGKKYGEDIISIYKRIEKMK</sequence>
<evidence type="ECO:0000259" key="3">
    <source>
        <dbReference type="Pfam" id="PF01832"/>
    </source>
</evidence>
<proteinExistence type="predicted"/>
<feature type="chain" id="PRO_5001963678" description="Mannosyl-glycoprotein endo-beta-N-acetylglucosamidase-like domain-containing protein" evidence="2">
    <location>
        <begin position="31"/>
        <end position="313"/>
    </location>
</feature>
<keyword evidence="1 2" id="KW-0732">Signal</keyword>
<dbReference type="InterPro" id="IPR002901">
    <property type="entry name" value="MGlyc_endo_b_GlcNAc-like_dom"/>
</dbReference>
<dbReference type="GO" id="GO:0004040">
    <property type="term" value="F:amidase activity"/>
    <property type="evidence" value="ECO:0007669"/>
    <property type="project" value="InterPro"/>
</dbReference>
<reference evidence="5 6" key="1">
    <citation type="submission" date="2014-01" db="EMBL/GenBank/DDBJ databases">
        <title>Plasmidome dynamics in the species complex Clostridium novyi sensu lato converts strains of independent lineages into distinctly different pathogens.</title>
        <authorList>
            <person name="Skarin H."/>
            <person name="Segerman B."/>
        </authorList>
    </citation>
    <scope>NUCLEOTIDE SEQUENCE [LARGE SCALE GENOMIC DNA]</scope>
    <source>
        <strain evidence="5 6">DC5</strain>
    </source>
</reference>
<dbReference type="Pfam" id="PF01832">
    <property type="entry name" value="Glucosaminidase"/>
    <property type="match status" value="1"/>
</dbReference>
<dbReference type="InterPro" id="IPR032812">
    <property type="entry name" value="SbsA_Ig"/>
</dbReference>
<feature type="signal peptide" evidence="2">
    <location>
        <begin position="1"/>
        <end position="30"/>
    </location>
</feature>
<evidence type="ECO:0000259" key="4">
    <source>
        <dbReference type="Pfam" id="PF13205"/>
    </source>
</evidence>
<evidence type="ECO:0000256" key="2">
    <source>
        <dbReference type="SAM" id="SignalP"/>
    </source>
</evidence>
<dbReference type="RefSeq" id="WP_039259618.1">
    <property type="nucleotide sequence ID" value="NZ_JDRY01000039.1"/>
</dbReference>
<evidence type="ECO:0008006" key="7">
    <source>
        <dbReference type="Google" id="ProtNLM"/>
    </source>
</evidence>
<dbReference type="AlphaFoldDB" id="A0A0A0IFL4"/>
<comment type="caution">
    <text evidence="5">The sequence shown here is derived from an EMBL/GenBank/DDBJ whole genome shotgun (WGS) entry which is preliminary data.</text>
</comment>
<gene>
    <name evidence="5" type="ORF">Z955_08845</name>
</gene>
<dbReference type="Pfam" id="PF13205">
    <property type="entry name" value="Big_5"/>
    <property type="match status" value="1"/>
</dbReference>
<dbReference type="EMBL" id="JDRY01000039">
    <property type="protein sequence ID" value="KGM99081.1"/>
    <property type="molecule type" value="Genomic_DNA"/>
</dbReference>
<protein>
    <recommendedName>
        <fullName evidence="7">Mannosyl-glycoprotein endo-beta-N-acetylglucosamidase-like domain-containing protein</fullName>
    </recommendedName>
</protein>
<feature type="domain" description="Mannosyl-glycoprotein endo-beta-N-acetylglucosamidase-like" evidence="3">
    <location>
        <begin position="180"/>
        <end position="310"/>
    </location>
</feature>
<dbReference type="Gene3D" id="2.60.40.1220">
    <property type="match status" value="1"/>
</dbReference>
<feature type="domain" description="SbsA Ig-like" evidence="4">
    <location>
        <begin position="35"/>
        <end position="123"/>
    </location>
</feature>
<evidence type="ECO:0000256" key="1">
    <source>
        <dbReference type="ARBA" id="ARBA00022729"/>
    </source>
</evidence>
<evidence type="ECO:0000313" key="6">
    <source>
        <dbReference type="Proteomes" id="UP000030014"/>
    </source>
</evidence>
<evidence type="ECO:0000313" key="5">
    <source>
        <dbReference type="EMBL" id="KGM99081.1"/>
    </source>
</evidence>
<name>A0A0A0IFL4_CLOBO</name>
<organism evidence="5 6">
    <name type="scientific">Clostridium botulinum C/D str. DC5</name>
    <dbReference type="NCBI Taxonomy" id="1443128"/>
    <lineage>
        <taxon>Bacteria</taxon>
        <taxon>Bacillati</taxon>
        <taxon>Bacillota</taxon>
        <taxon>Clostridia</taxon>
        <taxon>Eubacteriales</taxon>
        <taxon>Clostridiaceae</taxon>
        <taxon>Clostridium</taxon>
    </lineage>
</organism>
<accession>A0A0A0IFL4</accession>